<evidence type="ECO:0000313" key="3">
    <source>
        <dbReference type="Proteomes" id="UP000198623"/>
    </source>
</evidence>
<gene>
    <name evidence="2" type="ORF">SAMN05216175_11219</name>
</gene>
<dbReference type="AlphaFoldDB" id="A0A1I2U5J1"/>
<accession>A0A1I2U5J1</accession>
<evidence type="ECO:0000313" key="2">
    <source>
        <dbReference type="EMBL" id="SFG72425.1"/>
    </source>
</evidence>
<name>A0A1I2U5J1_9GAMM</name>
<feature type="compositionally biased region" description="Polar residues" evidence="1">
    <location>
        <begin position="19"/>
        <end position="35"/>
    </location>
</feature>
<organism evidence="2 3">
    <name type="scientific">Neptunomonas qingdaonensis</name>
    <dbReference type="NCBI Taxonomy" id="1045558"/>
    <lineage>
        <taxon>Bacteria</taxon>
        <taxon>Pseudomonadati</taxon>
        <taxon>Pseudomonadota</taxon>
        <taxon>Gammaproteobacteria</taxon>
        <taxon>Oceanospirillales</taxon>
        <taxon>Oceanospirillaceae</taxon>
        <taxon>Neptunomonas</taxon>
    </lineage>
</organism>
<dbReference type="Proteomes" id="UP000198623">
    <property type="component" value="Unassembled WGS sequence"/>
</dbReference>
<feature type="region of interest" description="Disordered" evidence="1">
    <location>
        <begin position="1"/>
        <end position="35"/>
    </location>
</feature>
<protein>
    <submittedName>
        <fullName evidence="2">Uncharacterized protein</fullName>
    </submittedName>
</protein>
<sequence length="35" mass="4195">MTQRRNRQQWQDIPDQQEKSGLSGAQFSRQQQADF</sequence>
<proteinExistence type="predicted"/>
<evidence type="ECO:0000256" key="1">
    <source>
        <dbReference type="SAM" id="MobiDB-lite"/>
    </source>
</evidence>
<reference evidence="3" key="1">
    <citation type="submission" date="2016-10" db="EMBL/GenBank/DDBJ databases">
        <authorList>
            <person name="Varghese N."/>
            <person name="Submissions S."/>
        </authorList>
    </citation>
    <scope>NUCLEOTIDE SEQUENCE [LARGE SCALE GENOMIC DNA]</scope>
    <source>
        <strain evidence="3">CGMCC 1.10971</strain>
    </source>
</reference>
<dbReference type="STRING" id="1045558.SAMN05216175_11219"/>
<dbReference type="EMBL" id="FOOU01000012">
    <property type="protein sequence ID" value="SFG72425.1"/>
    <property type="molecule type" value="Genomic_DNA"/>
</dbReference>
<keyword evidence="3" id="KW-1185">Reference proteome</keyword>